<dbReference type="Pfam" id="PF00480">
    <property type="entry name" value="ROK"/>
    <property type="match status" value="1"/>
</dbReference>
<dbReference type="OrthoDB" id="9810372at2"/>
<keyword evidence="3" id="KW-0418">Kinase</keyword>
<comment type="caution">
    <text evidence="3">The sequence shown here is derived from an EMBL/GenBank/DDBJ whole genome shotgun (WGS) entry which is preliminary data.</text>
</comment>
<protein>
    <submittedName>
        <fullName evidence="3">Putative NBD/HSP70 family sugar kinase</fullName>
    </submittedName>
</protein>
<dbReference type="GO" id="GO:0003700">
    <property type="term" value="F:DNA-binding transcription factor activity"/>
    <property type="evidence" value="ECO:0007669"/>
    <property type="project" value="InterPro"/>
</dbReference>
<dbReference type="InterPro" id="IPR000835">
    <property type="entry name" value="HTH_MarR-typ"/>
</dbReference>
<evidence type="ECO:0000256" key="1">
    <source>
        <dbReference type="ARBA" id="ARBA00006479"/>
    </source>
</evidence>
<organism evidence="3 4">
    <name type="scientific">Rarobacter incanus</name>
    <dbReference type="NCBI Taxonomy" id="153494"/>
    <lineage>
        <taxon>Bacteria</taxon>
        <taxon>Bacillati</taxon>
        <taxon>Actinomycetota</taxon>
        <taxon>Actinomycetes</taxon>
        <taxon>Micrococcales</taxon>
        <taxon>Rarobacteraceae</taxon>
        <taxon>Rarobacter</taxon>
    </lineage>
</organism>
<dbReference type="RefSeq" id="WP_142113100.1">
    <property type="nucleotide sequence ID" value="NZ_BAAATB010000006.1"/>
</dbReference>
<keyword evidence="3" id="KW-0808">Transferase</keyword>
<evidence type="ECO:0000313" key="4">
    <source>
        <dbReference type="Proteomes" id="UP000316181"/>
    </source>
</evidence>
<gene>
    <name evidence="3" type="ORF">FB389_1972</name>
</gene>
<accession>A0A542SRM5</accession>
<dbReference type="EMBL" id="VFNV01000001">
    <property type="protein sequence ID" value="TQK77253.1"/>
    <property type="molecule type" value="Genomic_DNA"/>
</dbReference>
<dbReference type="InterPro" id="IPR043129">
    <property type="entry name" value="ATPase_NBD"/>
</dbReference>
<comment type="similarity">
    <text evidence="1">Belongs to the ROK (NagC/XylR) family.</text>
</comment>
<dbReference type="InterPro" id="IPR036388">
    <property type="entry name" value="WH-like_DNA-bd_sf"/>
</dbReference>
<dbReference type="PANTHER" id="PTHR18964">
    <property type="entry name" value="ROK (REPRESSOR, ORF, KINASE) FAMILY"/>
    <property type="match status" value="1"/>
</dbReference>
<keyword evidence="4" id="KW-1185">Reference proteome</keyword>
<dbReference type="SUPFAM" id="SSF46785">
    <property type="entry name" value="Winged helix' DNA-binding domain"/>
    <property type="match status" value="1"/>
</dbReference>
<dbReference type="Gene3D" id="3.30.420.40">
    <property type="match status" value="2"/>
</dbReference>
<dbReference type="InterPro" id="IPR000600">
    <property type="entry name" value="ROK"/>
</dbReference>
<dbReference type="Pfam" id="PF01047">
    <property type="entry name" value="MarR"/>
    <property type="match status" value="1"/>
</dbReference>
<dbReference type="GO" id="GO:0016301">
    <property type="term" value="F:kinase activity"/>
    <property type="evidence" value="ECO:0007669"/>
    <property type="project" value="UniProtKB-KW"/>
</dbReference>
<dbReference type="Gene3D" id="1.10.10.10">
    <property type="entry name" value="Winged helix-like DNA-binding domain superfamily/Winged helix DNA-binding domain"/>
    <property type="match status" value="1"/>
</dbReference>
<reference evidence="3 4" key="1">
    <citation type="submission" date="2019-06" db="EMBL/GenBank/DDBJ databases">
        <title>Sequencing the genomes of 1000 actinobacteria strains.</title>
        <authorList>
            <person name="Klenk H.-P."/>
        </authorList>
    </citation>
    <scope>NUCLEOTIDE SEQUENCE [LARGE SCALE GENOMIC DNA]</scope>
    <source>
        <strain evidence="3 4">DSM 10596</strain>
    </source>
</reference>
<dbReference type="Proteomes" id="UP000316181">
    <property type="component" value="Unassembled WGS sequence"/>
</dbReference>
<dbReference type="PANTHER" id="PTHR18964:SF149">
    <property type="entry name" value="BIFUNCTIONAL UDP-N-ACETYLGLUCOSAMINE 2-EPIMERASE_N-ACETYLMANNOSAMINE KINASE"/>
    <property type="match status" value="1"/>
</dbReference>
<sequence length="396" mass="41013">MTKVTTNSPANFELSAIESVGHPPRIAGGPRASIKAQPGDSRWHNRRLVLQTLYTHGPISRADIARATKLTKATVSDLVAQLADESLVYSLGTREARGPGKPAVLIDLARSAHATVCLDLSGHELLRGAIIDIAGNVIERAEIPLGGARGNEVTALTVRLANDLAAASPVAILGMGVGTPGVVDDLGTVRTAPNLGWHDEALRSNLETATGIPTVIANDANAAAIAEHALGDASDDLMLVTIGHGVGAGLIVDGRLVMGSRYASGEIGQVMVGTDLGLGADYSRDQVLEHWLSVPNLRAAMDAAGAARDDILREAGQRLGVALAPVIGALNLAEVVLAGPPDLVGNEIANAALEIVQRRTMSDSHDTLTIRTSDQGQDLVLLGAMALVLQNRLGVS</sequence>
<proteinExistence type="inferred from homology"/>
<feature type="domain" description="HTH marR-type" evidence="2">
    <location>
        <begin position="48"/>
        <end position="90"/>
    </location>
</feature>
<evidence type="ECO:0000313" key="3">
    <source>
        <dbReference type="EMBL" id="TQK77253.1"/>
    </source>
</evidence>
<dbReference type="AlphaFoldDB" id="A0A542SRM5"/>
<dbReference type="InterPro" id="IPR036390">
    <property type="entry name" value="WH_DNA-bd_sf"/>
</dbReference>
<evidence type="ECO:0000259" key="2">
    <source>
        <dbReference type="Pfam" id="PF01047"/>
    </source>
</evidence>
<dbReference type="SUPFAM" id="SSF53067">
    <property type="entry name" value="Actin-like ATPase domain"/>
    <property type="match status" value="1"/>
</dbReference>
<name>A0A542SRM5_9MICO</name>